<evidence type="ECO:0000313" key="3">
    <source>
        <dbReference type="Proteomes" id="UP000838878"/>
    </source>
</evidence>
<gene>
    <name evidence="2" type="ORF">BINO364_LOCUS2522</name>
</gene>
<reference evidence="2" key="1">
    <citation type="submission" date="2021-12" db="EMBL/GenBank/DDBJ databases">
        <authorList>
            <person name="Martin H S."/>
        </authorList>
    </citation>
    <scope>NUCLEOTIDE SEQUENCE</scope>
</reference>
<proteinExistence type="predicted"/>
<dbReference type="AlphaFoldDB" id="A0A8J9Y6T4"/>
<sequence>MLLHTCYVSVIIITVNLDILVSARDKISPPIERERRHILPLLGYIHGYKIGQNFALQLPPFVLSPIVIVPSVNQQQSVNIQKASGEESYQENGGTLQKIAPAKLIKNITEDENNEINDDDLPLSLKVNDNSEIHSKSNYLSSSEVDKFKQIDLNEMNNNSQESSETNDNLNSTPYTITDTQVENIETANTTTKAFGPYPTAIYNNNNNLSTLSITVSPFQNNLTVPNMEDKWQNFSLPSLGESKNITKENNSNDSNLTENNIYFPTTLPSIDKYSFYPPPRYYQNVDRLSITTNSYTNEPYLPPAYDDRWQRFSPARKSYVNSGFRPLAGLYYDGFLHKSLDKQMGFLPNRYNNNYH</sequence>
<keyword evidence="3" id="KW-1185">Reference proteome</keyword>
<organism evidence="2 3">
    <name type="scientific">Brenthis ino</name>
    <name type="common">lesser marbled fritillary</name>
    <dbReference type="NCBI Taxonomy" id="405034"/>
    <lineage>
        <taxon>Eukaryota</taxon>
        <taxon>Metazoa</taxon>
        <taxon>Ecdysozoa</taxon>
        <taxon>Arthropoda</taxon>
        <taxon>Hexapoda</taxon>
        <taxon>Insecta</taxon>
        <taxon>Pterygota</taxon>
        <taxon>Neoptera</taxon>
        <taxon>Endopterygota</taxon>
        <taxon>Lepidoptera</taxon>
        <taxon>Glossata</taxon>
        <taxon>Ditrysia</taxon>
        <taxon>Papilionoidea</taxon>
        <taxon>Nymphalidae</taxon>
        <taxon>Heliconiinae</taxon>
        <taxon>Argynnini</taxon>
        <taxon>Brenthis</taxon>
    </lineage>
</organism>
<evidence type="ECO:0000313" key="2">
    <source>
        <dbReference type="EMBL" id="CAH0715621.1"/>
    </source>
</evidence>
<accession>A0A8J9Y6T4</accession>
<dbReference type="OrthoDB" id="7456226at2759"/>
<dbReference type="Proteomes" id="UP000838878">
    <property type="component" value="Chromosome 10"/>
</dbReference>
<protein>
    <submittedName>
        <fullName evidence="2">Uncharacterized protein</fullName>
    </submittedName>
</protein>
<feature type="chain" id="PRO_5035429666" evidence="1">
    <location>
        <begin position="24"/>
        <end position="357"/>
    </location>
</feature>
<evidence type="ECO:0000256" key="1">
    <source>
        <dbReference type="SAM" id="SignalP"/>
    </source>
</evidence>
<dbReference type="EMBL" id="OV170230">
    <property type="protein sequence ID" value="CAH0715621.1"/>
    <property type="molecule type" value="Genomic_DNA"/>
</dbReference>
<keyword evidence="1" id="KW-0732">Signal</keyword>
<name>A0A8J9Y6T4_9NEOP</name>
<feature type="signal peptide" evidence="1">
    <location>
        <begin position="1"/>
        <end position="23"/>
    </location>
</feature>
<feature type="non-terminal residue" evidence="2">
    <location>
        <position position="357"/>
    </location>
</feature>